<keyword evidence="2 9" id="KW-0408">Iron</keyword>
<dbReference type="GO" id="GO:0020037">
    <property type="term" value="F:heme binding"/>
    <property type="evidence" value="ECO:0007669"/>
    <property type="project" value="InterPro"/>
</dbReference>
<reference evidence="10" key="1">
    <citation type="journal article" date="2023" name="Science">
        <title>Genome structures resolve the early diversification of teleost fishes.</title>
        <authorList>
            <person name="Parey E."/>
            <person name="Louis A."/>
            <person name="Montfort J."/>
            <person name="Bouchez O."/>
            <person name="Roques C."/>
            <person name="Iampietro C."/>
            <person name="Lluch J."/>
            <person name="Castinel A."/>
            <person name="Donnadieu C."/>
            <person name="Desvignes T."/>
            <person name="Floi Bucao C."/>
            <person name="Jouanno E."/>
            <person name="Wen M."/>
            <person name="Mejri S."/>
            <person name="Dirks R."/>
            <person name="Jansen H."/>
            <person name="Henkel C."/>
            <person name="Chen W.J."/>
            <person name="Zahm M."/>
            <person name="Cabau C."/>
            <person name="Klopp C."/>
            <person name="Thompson A.W."/>
            <person name="Robinson-Rechavi M."/>
            <person name="Braasch I."/>
            <person name="Lecointre G."/>
            <person name="Bobe J."/>
            <person name="Postlethwait J.H."/>
            <person name="Berthelot C."/>
            <person name="Roest Crollius H."/>
            <person name="Guiguen Y."/>
        </authorList>
    </citation>
    <scope>NUCLEOTIDE SEQUENCE</scope>
    <source>
        <strain evidence="10">WJC10195</strain>
    </source>
</reference>
<dbReference type="PRINTS" id="PR00463">
    <property type="entry name" value="EP450I"/>
</dbReference>
<comment type="catalytic activity">
    <reaction evidence="7">
        <text>testosterone + 3 reduced [NADPH--hemoprotein reductase] + 3 O2 = 17beta-estradiol + formate + 3 oxidized [NADPH--hemoprotein reductase] + 4 H2O + 4 H(+)</text>
        <dbReference type="Rhea" id="RHEA:38191"/>
        <dbReference type="Rhea" id="RHEA-COMP:11964"/>
        <dbReference type="Rhea" id="RHEA-COMP:11965"/>
        <dbReference type="ChEBI" id="CHEBI:15377"/>
        <dbReference type="ChEBI" id="CHEBI:15378"/>
        <dbReference type="ChEBI" id="CHEBI:15379"/>
        <dbReference type="ChEBI" id="CHEBI:15740"/>
        <dbReference type="ChEBI" id="CHEBI:16469"/>
        <dbReference type="ChEBI" id="CHEBI:17347"/>
        <dbReference type="ChEBI" id="CHEBI:57618"/>
        <dbReference type="ChEBI" id="CHEBI:58210"/>
        <dbReference type="EC" id="1.14.14.14"/>
    </reaction>
</comment>
<dbReference type="PANTHER" id="PTHR24291">
    <property type="entry name" value="CYTOCHROME P450 FAMILY 4"/>
    <property type="match status" value="1"/>
</dbReference>
<keyword evidence="11" id="KW-1185">Reference proteome</keyword>
<evidence type="ECO:0000256" key="1">
    <source>
        <dbReference type="ARBA" id="ARBA00010617"/>
    </source>
</evidence>
<organism evidence="10 11">
    <name type="scientific">Synaphobranchus kaupii</name>
    <name type="common">Kaup's arrowtooth eel</name>
    <dbReference type="NCBI Taxonomy" id="118154"/>
    <lineage>
        <taxon>Eukaryota</taxon>
        <taxon>Metazoa</taxon>
        <taxon>Chordata</taxon>
        <taxon>Craniata</taxon>
        <taxon>Vertebrata</taxon>
        <taxon>Euteleostomi</taxon>
        <taxon>Actinopterygii</taxon>
        <taxon>Neopterygii</taxon>
        <taxon>Teleostei</taxon>
        <taxon>Anguilliformes</taxon>
        <taxon>Synaphobranchidae</taxon>
        <taxon>Synaphobranchus</taxon>
    </lineage>
</organism>
<keyword evidence="9" id="KW-0479">Metal-binding</keyword>
<evidence type="ECO:0000313" key="10">
    <source>
        <dbReference type="EMBL" id="KAJ8383112.1"/>
    </source>
</evidence>
<evidence type="ECO:0000256" key="6">
    <source>
        <dbReference type="ARBA" id="ARBA00043174"/>
    </source>
</evidence>
<dbReference type="GO" id="GO:0005506">
    <property type="term" value="F:iron ion binding"/>
    <property type="evidence" value="ECO:0007669"/>
    <property type="project" value="InterPro"/>
</dbReference>
<feature type="binding site" description="axial binding residue" evidence="9">
    <location>
        <position position="145"/>
    </location>
    <ligand>
        <name>heme</name>
        <dbReference type="ChEBI" id="CHEBI:30413"/>
    </ligand>
    <ligandPart>
        <name>Fe</name>
        <dbReference type="ChEBI" id="CHEBI:18248"/>
    </ligandPart>
</feature>
<comment type="function">
    <text evidence="3">Catalyzes the formation of aromatic C18 estrogens from C19 androgens.</text>
</comment>
<comment type="caution">
    <text evidence="10">The sequence shown here is derived from an EMBL/GenBank/DDBJ whole genome shotgun (WGS) entry which is preliminary data.</text>
</comment>
<comment type="similarity">
    <text evidence="1">Belongs to the cytochrome P450 family.</text>
</comment>
<evidence type="ECO:0000256" key="9">
    <source>
        <dbReference type="PIRSR" id="PIRSR602401-1"/>
    </source>
</evidence>
<sequence>MAGCKSQCTQVLSPLSCRTTGSSDRPVTTDDLRRLRYLERVVKESPRIFPPPCHCSHAAPVKTVTSVGGDRALQCGRPDAVGEGRGNGFKLPKGVNAAIVPYALHRDPRYFPDPEEFRPERFLPENSKGRNPFAFIPFSAGLSNCIGQRFAVMEEKVLLAWVSRRFAAEACQKQDDLRPQGELTMRPEKGIWIRLEQRTR</sequence>
<protein>
    <recommendedName>
        <fullName evidence="4">aromatase</fullName>
        <ecNumber evidence="4">1.14.14.14</ecNumber>
    </recommendedName>
    <alternativeName>
        <fullName evidence="6">Cytochrome P-450AROM</fullName>
    </alternativeName>
    <alternativeName>
        <fullName evidence="5">Estrogen synthase</fullName>
    </alternativeName>
</protein>
<evidence type="ECO:0000256" key="5">
    <source>
        <dbReference type="ARBA" id="ARBA00042499"/>
    </source>
</evidence>
<gene>
    <name evidence="10" type="ORF">SKAU_G00038900</name>
</gene>
<evidence type="ECO:0000256" key="2">
    <source>
        <dbReference type="ARBA" id="ARBA00023004"/>
    </source>
</evidence>
<dbReference type="AlphaFoldDB" id="A0A9Q1JHE7"/>
<evidence type="ECO:0000256" key="8">
    <source>
        <dbReference type="ARBA" id="ARBA00048642"/>
    </source>
</evidence>
<dbReference type="InterPro" id="IPR001128">
    <property type="entry name" value="Cyt_P450"/>
</dbReference>
<dbReference type="Pfam" id="PF00067">
    <property type="entry name" value="p450"/>
    <property type="match status" value="1"/>
</dbReference>
<accession>A0A9Q1JHE7</accession>
<dbReference type="SUPFAM" id="SSF48264">
    <property type="entry name" value="Cytochrome P450"/>
    <property type="match status" value="1"/>
</dbReference>
<dbReference type="InterPro" id="IPR002401">
    <property type="entry name" value="Cyt_P450_E_grp-I"/>
</dbReference>
<dbReference type="PANTHER" id="PTHR24291:SF193">
    <property type="entry name" value="CYTOCHROME P450 4V2"/>
    <property type="match status" value="1"/>
</dbReference>
<proteinExistence type="inferred from homology"/>
<dbReference type="Gene3D" id="1.10.630.10">
    <property type="entry name" value="Cytochrome P450"/>
    <property type="match status" value="1"/>
</dbReference>
<evidence type="ECO:0000256" key="3">
    <source>
        <dbReference type="ARBA" id="ARBA00037202"/>
    </source>
</evidence>
<comment type="cofactor">
    <cofactor evidence="9">
        <name>heme</name>
        <dbReference type="ChEBI" id="CHEBI:30413"/>
    </cofactor>
</comment>
<dbReference type="EC" id="1.14.14.14" evidence="4"/>
<evidence type="ECO:0000256" key="4">
    <source>
        <dbReference type="ARBA" id="ARBA00038885"/>
    </source>
</evidence>
<dbReference type="EMBL" id="JAINUF010000001">
    <property type="protein sequence ID" value="KAJ8383112.1"/>
    <property type="molecule type" value="Genomic_DNA"/>
</dbReference>
<keyword evidence="9" id="KW-0349">Heme</keyword>
<dbReference type="GO" id="GO:0070330">
    <property type="term" value="F:aromatase activity"/>
    <property type="evidence" value="ECO:0007669"/>
    <property type="project" value="UniProtKB-EC"/>
</dbReference>
<dbReference type="OrthoDB" id="1470350at2759"/>
<dbReference type="InterPro" id="IPR050196">
    <property type="entry name" value="Cytochrome_P450_Monoox"/>
</dbReference>
<evidence type="ECO:0000256" key="7">
    <source>
        <dbReference type="ARBA" id="ARBA00047938"/>
    </source>
</evidence>
<name>A0A9Q1JHE7_SYNKA</name>
<dbReference type="InterPro" id="IPR036396">
    <property type="entry name" value="Cyt_P450_sf"/>
</dbReference>
<dbReference type="Proteomes" id="UP001152622">
    <property type="component" value="Chromosome 1"/>
</dbReference>
<evidence type="ECO:0000313" key="11">
    <source>
        <dbReference type="Proteomes" id="UP001152622"/>
    </source>
</evidence>
<comment type="catalytic activity">
    <reaction evidence="8">
        <text>androst-4-ene-3,17-dione + 3 reduced [NADPH--hemoprotein reductase] + 3 O2 = estrone + formate + 3 oxidized [NADPH--hemoprotein reductase] + 4 H2O + 4 H(+)</text>
        <dbReference type="Rhea" id="RHEA:38195"/>
        <dbReference type="Rhea" id="RHEA-COMP:11964"/>
        <dbReference type="Rhea" id="RHEA-COMP:11965"/>
        <dbReference type="ChEBI" id="CHEBI:15377"/>
        <dbReference type="ChEBI" id="CHEBI:15378"/>
        <dbReference type="ChEBI" id="CHEBI:15379"/>
        <dbReference type="ChEBI" id="CHEBI:15740"/>
        <dbReference type="ChEBI" id="CHEBI:16422"/>
        <dbReference type="ChEBI" id="CHEBI:17263"/>
        <dbReference type="ChEBI" id="CHEBI:57618"/>
        <dbReference type="ChEBI" id="CHEBI:58210"/>
        <dbReference type="EC" id="1.14.14.14"/>
    </reaction>
</comment>